<accession>A0ABV7DK18</accession>
<proteinExistence type="predicted"/>
<keyword evidence="2" id="KW-1185">Reference proteome</keyword>
<gene>
    <name evidence="1" type="ORF">ACFOHH_16250</name>
</gene>
<comment type="caution">
    <text evidence="1">The sequence shown here is derived from an EMBL/GenBank/DDBJ whole genome shotgun (WGS) entry which is preliminary data.</text>
</comment>
<organism evidence="1 2">
    <name type="scientific">Shinella pollutisoli</name>
    <dbReference type="NCBI Taxonomy" id="2250594"/>
    <lineage>
        <taxon>Bacteria</taxon>
        <taxon>Pseudomonadati</taxon>
        <taxon>Pseudomonadota</taxon>
        <taxon>Alphaproteobacteria</taxon>
        <taxon>Hyphomicrobiales</taxon>
        <taxon>Rhizobiaceae</taxon>
        <taxon>Shinella</taxon>
    </lineage>
</organism>
<name>A0ABV7DK18_9HYPH</name>
<dbReference type="EMBL" id="JBHRSP010000025">
    <property type="protein sequence ID" value="MFC3074664.1"/>
    <property type="molecule type" value="Genomic_DNA"/>
</dbReference>
<dbReference type="Proteomes" id="UP001595377">
    <property type="component" value="Unassembled WGS sequence"/>
</dbReference>
<evidence type="ECO:0000313" key="1">
    <source>
        <dbReference type="EMBL" id="MFC3074664.1"/>
    </source>
</evidence>
<sequence length="270" mass="29914">MRQIAPLQLGDLVPATAPGTPPEIEIVPPASLFIDPRYQRDLSERSIRLIRKIVSEWDWTAFKPPVVARVDERLDVLDGQHTAIAAVTHGGIPLIPVLVVAAPEEEKRAGAFVRHNRDRISVTPTQLHSALVAAGDEDAMTIAQVCERAGVTILKNPPPYSRFRPGDTMAISTIASLVSRRYAVGARRVLDICVRSGAAPVSAHMIRGVECLVFAKEYAGEIDDDRISLIIRVKGEELEREAKRFAIERKVPFWRAYASVLFMNRRKARG</sequence>
<protein>
    <submittedName>
        <fullName evidence="1">DUF6551 family protein</fullName>
    </submittedName>
</protein>
<dbReference type="SUPFAM" id="SSF110849">
    <property type="entry name" value="ParB/Sulfiredoxin"/>
    <property type="match status" value="1"/>
</dbReference>
<reference evidence="2" key="1">
    <citation type="journal article" date="2019" name="Int. J. Syst. Evol. Microbiol.">
        <title>The Global Catalogue of Microorganisms (GCM) 10K type strain sequencing project: providing services to taxonomists for standard genome sequencing and annotation.</title>
        <authorList>
            <consortium name="The Broad Institute Genomics Platform"/>
            <consortium name="The Broad Institute Genome Sequencing Center for Infectious Disease"/>
            <person name="Wu L."/>
            <person name="Ma J."/>
        </authorList>
    </citation>
    <scope>NUCLEOTIDE SEQUENCE [LARGE SCALE GENOMIC DNA]</scope>
    <source>
        <strain evidence="2">KCTC 52677</strain>
    </source>
</reference>
<dbReference type="RefSeq" id="WP_257317214.1">
    <property type="nucleotide sequence ID" value="NZ_JANFDG010000026.1"/>
</dbReference>
<dbReference type="InterPro" id="IPR036086">
    <property type="entry name" value="ParB/Sulfiredoxin_sf"/>
</dbReference>
<evidence type="ECO:0000313" key="2">
    <source>
        <dbReference type="Proteomes" id="UP001595377"/>
    </source>
</evidence>